<dbReference type="Proteomes" id="UP000887566">
    <property type="component" value="Unplaced"/>
</dbReference>
<evidence type="ECO:0000313" key="1">
    <source>
        <dbReference type="Proteomes" id="UP000887566"/>
    </source>
</evidence>
<dbReference type="AlphaFoldDB" id="A0A914VNP9"/>
<organism evidence="1 2">
    <name type="scientific">Plectus sambesii</name>
    <dbReference type="NCBI Taxonomy" id="2011161"/>
    <lineage>
        <taxon>Eukaryota</taxon>
        <taxon>Metazoa</taxon>
        <taxon>Ecdysozoa</taxon>
        <taxon>Nematoda</taxon>
        <taxon>Chromadorea</taxon>
        <taxon>Plectida</taxon>
        <taxon>Plectina</taxon>
        <taxon>Plectoidea</taxon>
        <taxon>Plectidae</taxon>
        <taxon>Plectus</taxon>
    </lineage>
</organism>
<protein>
    <submittedName>
        <fullName evidence="2">Uncharacterized protein</fullName>
    </submittedName>
</protein>
<dbReference type="WBParaSite" id="PSAMB.scaffold22497size498.g38626.t1">
    <property type="protein sequence ID" value="PSAMB.scaffold22497size498.g38626.t1"/>
    <property type="gene ID" value="PSAMB.scaffold22497size498.g38626"/>
</dbReference>
<reference evidence="2" key="1">
    <citation type="submission" date="2022-11" db="UniProtKB">
        <authorList>
            <consortium name="WormBaseParasite"/>
        </authorList>
    </citation>
    <scope>IDENTIFICATION</scope>
</reference>
<name>A0A914VNP9_9BILA</name>
<accession>A0A914VNP9</accession>
<keyword evidence="1" id="KW-1185">Reference proteome</keyword>
<evidence type="ECO:0000313" key="2">
    <source>
        <dbReference type="WBParaSite" id="PSAMB.scaffold22497size498.g38626.t1"/>
    </source>
</evidence>
<proteinExistence type="predicted"/>
<sequence>LYDNIQLFAPDGTLVGLIGRKKAAWYLTRGLAVETAPCLHQLSKSNPSVDVARDAKSPSPSSALPTALYLLRDPHGRPQGSELYYIQTKENRCVVCGSQECLVRKN</sequence>